<dbReference type="PANTHER" id="PTHR31717">
    <property type="entry name" value="ZINC FINGER PROTEIN CONSTANS-LIKE 10"/>
    <property type="match status" value="1"/>
</dbReference>
<keyword evidence="3" id="KW-0862">Zinc</keyword>
<dbReference type="CDD" id="cd19821">
    <property type="entry name" value="Bbox1_BBX-like"/>
    <property type="match status" value="1"/>
</dbReference>
<feature type="compositionally biased region" description="Basic and acidic residues" evidence="4">
    <location>
        <begin position="11"/>
        <end position="34"/>
    </location>
</feature>
<keyword evidence="1" id="KW-0479">Metal-binding</keyword>
<organism evidence="6 7">
    <name type="scientific">Sphenostylis stenocarpa</name>
    <dbReference type="NCBI Taxonomy" id="92480"/>
    <lineage>
        <taxon>Eukaryota</taxon>
        <taxon>Viridiplantae</taxon>
        <taxon>Streptophyta</taxon>
        <taxon>Embryophyta</taxon>
        <taxon>Tracheophyta</taxon>
        <taxon>Spermatophyta</taxon>
        <taxon>Magnoliopsida</taxon>
        <taxon>eudicotyledons</taxon>
        <taxon>Gunneridae</taxon>
        <taxon>Pentapetalae</taxon>
        <taxon>rosids</taxon>
        <taxon>fabids</taxon>
        <taxon>Fabales</taxon>
        <taxon>Fabaceae</taxon>
        <taxon>Papilionoideae</taxon>
        <taxon>50 kb inversion clade</taxon>
        <taxon>NPAAA clade</taxon>
        <taxon>indigoferoid/millettioid clade</taxon>
        <taxon>Phaseoleae</taxon>
        <taxon>Sphenostylis</taxon>
    </lineage>
</organism>
<protein>
    <recommendedName>
        <fullName evidence="5">B box-type domain-containing protein</fullName>
    </recommendedName>
</protein>
<evidence type="ECO:0000256" key="2">
    <source>
        <dbReference type="ARBA" id="ARBA00022771"/>
    </source>
</evidence>
<dbReference type="SMART" id="SM00336">
    <property type="entry name" value="BBOX"/>
    <property type="match status" value="1"/>
</dbReference>
<dbReference type="EMBL" id="OY731399">
    <property type="protein sequence ID" value="CAJ1934175.1"/>
    <property type="molecule type" value="Genomic_DNA"/>
</dbReference>
<evidence type="ECO:0000256" key="4">
    <source>
        <dbReference type="SAM" id="MobiDB-lite"/>
    </source>
</evidence>
<keyword evidence="7" id="KW-1185">Reference proteome</keyword>
<gene>
    <name evidence="6" type="ORF">AYBTSS11_LOCUS6772</name>
</gene>
<dbReference type="PANTHER" id="PTHR31717:SF60">
    <property type="entry name" value="B-BOX TYPE ZINC FINGER FAMILY PROTEIN"/>
    <property type="match status" value="1"/>
</dbReference>
<evidence type="ECO:0000256" key="3">
    <source>
        <dbReference type="ARBA" id="ARBA00022833"/>
    </source>
</evidence>
<dbReference type="InterPro" id="IPR000315">
    <property type="entry name" value="Znf_B-box"/>
</dbReference>
<sequence length="213" mass="24166">MAGTRKRKSCHREETRGAHKPITMEHRRSEEEEEAILREEVKKKITEEKREMEEGCSMCKQRAAIVCDSDQAKLCWDCDEKVHSANFLVAKHWRVGLCVSCRSRTPWKASGEKLTPTVAFCQSCVAHADSMWHWLLNNIHQYRPCANPRNNNGAERENESASASWPSNSFCIDSHDETACSSSSAMVIEDATLPNNDSSSVTLLKMQGHDKRK</sequence>
<evidence type="ECO:0000256" key="1">
    <source>
        <dbReference type="ARBA" id="ARBA00022723"/>
    </source>
</evidence>
<keyword evidence="2" id="KW-0863">Zinc-finger</keyword>
<evidence type="ECO:0000313" key="6">
    <source>
        <dbReference type="EMBL" id="CAJ1934175.1"/>
    </source>
</evidence>
<dbReference type="Proteomes" id="UP001189624">
    <property type="component" value="Chromosome 2"/>
</dbReference>
<feature type="domain" description="B box-type" evidence="5">
    <location>
        <begin position="51"/>
        <end position="97"/>
    </location>
</feature>
<proteinExistence type="predicted"/>
<evidence type="ECO:0000313" key="7">
    <source>
        <dbReference type="Proteomes" id="UP001189624"/>
    </source>
</evidence>
<accession>A0AA86V5T5</accession>
<feature type="compositionally biased region" description="Basic residues" evidence="4">
    <location>
        <begin position="1"/>
        <end position="10"/>
    </location>
</feature>
<dbReference type="GO" id="GO:0008270">
    <property type="term" value="F:zinc ion binding"/>
    <property type="evidence" value="ECO:0007669"/>
    <property type="project" value="UniProtKB-KW"/>
</dbReference>
<dbReference type="InterPro" id="IPR049808">
    <property type="entry name" value="CONSTANS-like_Bbox1"/>
</dbReference>
<reference evidence="6" key="1">
    <citation type="submission" date="2023-10" db="EMBL/GenBank/DDBJ databases">
        <authorList>
            <person name="Domelevo Entfellner J.-B."/>
        </authorList>
    </citation>
    <scope>NUCLEOTIDE SEQUENCE</scope>
</reference>
<dbReference type="Gramene" id="rna-AYBTSS11_LOCUS6772">
    <property type="protein sequence ID" value="CAJ1934175.1"/>
    <property type="gene ID" value="gene-AYBTSS11_LOCUS6772"/>
</dbReference>
<evidence type="ECO:0000259" key="5">
    <source>
        <dbReference type="SMART" id="SM00336"/>
    </source>
</evidence>
<name>A0AA86V5T5_9FABA</name>
<feature type="region of interest" description="Disordered" evidence="4">
    <location>
        <begin position="194"/>
        <end position="213"/>
    </location>
</feature>
<feature type="region of interest" description="Disordered" evidence="4">
    <location>
        <begin position="1"/>
        <end position="34"/>
    </location>
</feature>
<dbReference type="AlphaFoldDB" id="A0AA86V5T5"/>